<gene>
    <name evidence="2" type="ORF">EST38_g10209</name>
</gene>
<feature type="region of interest" description="Disordered" evidence="1">
    <location>
        <begin position="647"/>
        <end position="683"/>
    </location>
</feature>
<feature type="region of interest" description="Disordered" evidence="1">
    <location>
        <begin position="1"/>
        <end position="24"/>
    </location>
</feature>
<reference evidence="2 3" key="1">
    <citation type="submission" date="2019-01" db="EMBL/GenBank/DDBJ databases">
        <title>Draft genome sequence of Psathyrella aberdarensis IHI B618.</title>
        <authorList>
            <person name="Buettner E."/>
            <person name="Kellner H."/>
        </authorList>
    </citation>
    <scope>NUCLEOTIDE SEQUENCE [LARGE SCALE GENOMIC DNA]</scope>
    <source>
        <strain evidence="2 3">IHI B618</strain>
    </source>
</reference>
<dbReference type="Proteomes" id="UP000290288">
    <property type="component" value="Unassembled WGS sequence"/>
</dbReference>
<dbReference type="InterPro" id="IPR004242">
    <property type="entry name" value="Transposase_21"/>
</dbReference>
<evidence type="ECO:0000256" key="1">
    <source>
        <dbReference type="SAM" id="MobiDB-lite"/>
    </source>
</evidence>
<dbReference type="EMBL" id="SDEE01000528">
    <property type="protein sequence ID" value="RXW15651.1"/>
    <property type="molecule type" value="Genomic_DNA"/>
</dbReference>
<evidence type="ECO:0000313" key="2">
    <source>
        <dbReference type="EMBL" id="RXW15651.1"/>
    </source>
</evidence>
<name>A0A4Q2DA66_9AGAR</name>
<accession>A0A4Q2DA66</accession>
<evidence type="ECO:0000313" key="3">
    <source>
        <dbReference type="Proteomes" id="UP000290288"/>
    </source>
</evidence>
<dbReference type="Pfam" id="PF02992">
    <property type="entry name" value="Transposase_21"/>
    <property type="match status" value="1"/>
</dbReference>
<dbReference type="OrthoDB" id="3039677at2759"/>
<protein>
    <submittedName>
        <fullName evidence="2">Uncharacterized protein</fullName>
    </submittedName>
</protein>
<comment type="caution">
    <text evidence="2">The sequence shown here is derived from an EMBL/GenBank/DDBJ whole genome shotgun (WGS) entry which is preliminary data.</text>
</comment>
<keyword evidence="3" id="KW-1185">Reference proteome</keyword>
<dbReference type="AlphaFoldDB" id="A0A4Q2DA66"/>
<sequence>MFQESGEEAPKVNVNTGEEDRDGRERRWLQLMQSQLELYRELPVISRDRPLKFVNDPKELGEYRFDYQDAENLGEDLPQPNTGVHALDPRNPTNQHYINQENTLWEMFRTLQSFNSSVEVLQLCSDVLEALIGMERGKALQWETSRGELIIGPHFNTEIFFKRMPSQFRAIDAASILSVVLQYHYFLPRRGCELYLSGIDGVLSSTAAVELPERSKIPKDPRPLLSRFNLDPITSTYIPCPQCHCLYPYNPIQPELNQMNCSFLKTPGSQPCSAALWTDVDRGPLGVLKKPIRKFIHQDLKPWLGRLLARPGMELILHDYPKDLLNRGHEREVTDIWQGEVFRNIKDASNQPFFPAPEGELRLAFSLSVDSFSPFQNKTAKQNASSTGIWMVLLNLPWHLRYLPQNIYLAGVIPGPTKPSNDEINHYLRLVVSDLKELWSPGVFFTRTYERPKGRLCQGLLIPLVCDLLAAHQVIGYPGAPTAHYFCTCCDLDIDDINVLDRKEWPAKDLQHIRRYAEIYRDSASEEDQQAVFSACGWRWSPLFELEYWDPPLFTVIDSMHSLDLNLMQNHIRNLFRIDMKHNAGEALRPPNPDRIKRVVKDPNDIRALRRCQEHIFDNPPHLLYELLHYHRRYPSLSIMQEELVNEKEDDQGGEGGAGADIETSENQGDTPAVPPGPGPKLPSLSALRRLARKFIDISNQTDDRTLEATYSQVTAIVIAHLCDIAHLDRSHIGKVNAPLSSSKRELFNFLVKELKEDPAKQDVLLDYFSEDDTTPKQKSGAFLGKDIMAAVWEDMERTRLPTWITPVPRDWGTVRRGKLSADNWRIICCIHLPITLIRLFGSSEGRPRSLLDNFMQLVSAVRIATMRNSSQDQIEAYNSHIFSHHAALHIGDILARFGPKHSHDSPHYERYIRFFHQMNTNNKIGEIEGTYLRSGARNANILALLTDSPSAQELVAAMLDRMRVHEKERLRGFRLAEVLDPFAQGQEENGAYGELPETGIQLPPLEFQLLSEILQSSPEERNTPISPKAVFLDAISFNENVYATWNSRRYRDSAVLYKVDGEERAGVIHTIFLHRHRLSTGRTETTRYLFIEEYRRTENGDHYQRYGYAGGFLCDLGQTGSRLIQLESVVGHVAVTKFPEEGTVHILPISRTLLSFELSSYAGEGNEDAHE</sequence>
<organism evidence="2 3">
    <name type="scientific">Candolleomyces aberdarensis</name>
    <dbReference type="NCBI Taxonomy" id="2316362"/>
    <lineage>
        <taxon>Eukaryota</taxon>
        <taxon>Fungi</taxon>
        <taxon>Dikarya</taxon>
        <taxon>Basidiomycota</taxon>
        <taxon>Agaricomycotina</taxon>
        <taxon>Agaricomycetes</taxon>
        <taxon>Agaricomycetidae</taxon>
        <taxon>Agaricales</taxon>
        <taxon>Agaricineae</taxon>
        <taxon>Psathyrellaceae</taxon>
        <taxon>Candolleomyces</taxon>
    </lineage>
</organism>
<proteinExistence type="predicted"/>